<evidence type="ECO:0000256" key="3">
    <source>
        <dbReference type="ARBA" id="ARBA00023235"/>
    </source>
</evidence>
<dbReference type="InterPro" id="IPR027417">
    <property type="entry name" value="P-loop_NTPase"/>
</dbReference>
<reference evidence="5 6" key="1">
    <citation type="submission" date="2022-05" db="EMBL/GenBank/DDBJ databases">
        <authorList>
            <consortium name="Genoscope - CEA"/>
            <person name="William W."/>
        </authorList>
    </citation>
    <scope>NUCLEOTIDE SEQUENCE [LARGE SCALE GENOMIC DNA]</scope>
</reference>
<evidence type="ECO:0000256" key="4">
    <source>
        <dbReference type="ARBA" id="ARBA00023242"/>
    </source>
</evidence>
<keyword evidence="2" id="KW-0238">DNA-binding</keyword>
<organism evidence="5 6">
    <name type="scientific">Porites evermanni</name>
    <dbReference type="NCBI Taxonomy" id="104178"/>
    <lineage>
        <taxon>Eukaryota</taxon>
        <taxon>Metazoa</taxon>
        <taxon>Cnidaria</taxon>
        <taxon>Anthozoa</taxon>
        <taxon>Hexacorallia</taxon>
        <taxon>Scleractinia</taxon>
        <taxon>Fungiina</taxon>
        <taxon>Poritidae</taxon>
        <taxon>Porites</taxon>
    </lineage>
</organism>
<comment type="caution">
    <text evidence="5">The sequence shown here is derived from an EMBL/GenBank/DDBJ whole genome shotgun (WGS) entry which is preliminary data.</text>
</comment>
<dbReference type="Gene3D" id="3.40.50.300">
    <property type="entry name" value="P-loop containing nucleotide triphosphate hydrolases"/>
    <property type="match status" value="2"/>
</dbReference>
<protein>
    <submittedName>
        <fullName evidence="5">Uncharacterized protein</fullName>
    </submittedName>
</protein>
<evidence type="ECO:0000256" key="1">
    <source>
        <dbReference type="ARBA" id="ARBA00005446"/>
    </source>
</evidence>
<dbReference type="PANTHER" id="PTHR13710:SF153">
    <property type="entry name" value="RECQ-LIKE DNA HELICASE BLM"/>
    <property type="match status" value="1"/>
</dbReference>
<dbReference type="EMBL" id="CALNXI010000642">
    <property type="protein sequence ID" value="CAH3030575.1"/>
    <property type="molecule type" value="Genomic_DNA"/>
</dbReference>
<dbReference type="SUPFAM" id="SSF52540">
    <property type="entry name" value="P-loop containing nucleoside triphosphate hydrolases"/>
    <property type="match status" value="1"/>
</dbReference>
<dbReference type="Proteomes" id="UP001159427">
    <property type="component" value="Unassembled WGS sequence"/>
</dbReference>
<evidence type="ECO:0000256" key="2">
    <source>
        <dbReference type="ARBA" id="ARBA00023125"/>
    </source>
</evidence>
<dbReference type="PANTHER" id="PTHR13710">
    <property type="entry name" value="DNA HELICASE RECQ FAMILY MEMBER"/>
    <property type="match status" value="1"/>
</dbReference>
<comment type="similarity">
    <text evidence="1">Belongs to the helicase family. RecQ subfamily.</text>
</comment>
<proteinExistence type="inferred from homology"/>
<evidence type="ECO:0000313" key="5">
    <source>
        <dbReference type="EMBL" id="CAH3030575.1"/>
    </source>
</evidence>
<accession>A0ABN8MNV7</accession>
<evidence type="ECO:0000313" key="6">
    <source>
        <dbReference type="Proteomes" id="UP001159427"/>
    </source>
</evidence>
<gene>
    <name evidence="5" type="ORF">PEVE_00038209</name>
</gene>
<keyword evidence="3" id="KW-0413">Isomerase</keyword>
<name>A0ABN8MNV7_9CNID</name>
<keyword evidence="4" id="KW-0539">Nucleus</keyword>
<keyword evidence="6" id="KW-1185">Reference proteome</keyword>
<sequence>MAAARIWNDYWKEDLNLRQKLKDYVTEGLCRKEILNFMLGDYDCHSWSIRTLDRRVQYFNMRYMDADVAVDEVEEAITQEIEGPGRLPGYRAMREKLRQVYNLRVPRDLVHAVMYNMNPILRDLGAVSWVERKGVMKVFNSIVKDQVTYLRSHGFEAAFIGESAKQDNDIFEGKIKCHFLYGSPESFFGDIKFQEMFPQQHYSQNVVAVVCDEVHTVVHWGEKKDGKEPFRKWCGLGLHHFINYGPPPDLGSYVQEIGRAGRDGAYSEAALLFYGRQLRKRKPEMLEYTRSNERRLTAPHGQEKAASERPCNEPLLIQSHAFFDPLKKAKMKAVHKIRNKDLVHPLVLGWHFWDSSSKPRT</sequence>